<dbReference type="Proteomes" id="UP000001511">
    <property type="component" value="Chromosome"/>
</dbReference>
<name>D7DX06_NOSA0</name>
<keyword evidence="3" id="KW-1185">Reference proteome</keyword>
<protein>
    <submittedName>
        <fullName evidence="2">Uncharacterized protein</fullName>
    </submittedName>
</protein>
<sequence length="67" mass="7782">MNSSPLCDLTNPYQAEFKKYDNDLKFNEWFLFTLVISMLLVLSFNIVVDPYGIHKTPNFSGINHVKI</sequence>
<evidence type="ECO:0000313" key="3">
    <source>
        <dbReference type="Proteomes" id="UP000001511"/>
    </source>
</evidence>
<evidence type="ECO:0000256" key="1">
    <source>
        <dbReference type="SAM" id="Phobius"/>
    </source>
</evidence>
<dbReference type="AlphaFoldDB" id="D7DX06"/>
<dbReference type="EMBL" id="CP002059">
    <property type="protein sequence ID" value="ADI64179.1"/>
    <property type="molecule type" value="Genomic_DNA"/>
</dbReference>
<evidence type="ECO:0000313" key="2">
    <source>
        <dbReference type="EMBL" id="ADI64179.1"/>
    </source>
</evidence>
<reference evidence="2 3" key="1">
    <citation type="journal article" date="2010" name="PLoS ONE">
        <title>Genome erosion in a nitrogen-fixing vertically transmitted endosymbiotic multicellular cyanobacterium.</title>
        <authorList>
            <person name="Ran L."/>
            <person name="Larsson J."/>
            <person name="Vigil-Stenman T."/>
            <person name="Nylander J.A."/>
            <person name="Ininbergs K."/>
            <person name="Zheng W.W."/>
            <person name="Lapidus A."/>
            <person name="Lowry S."/>
            <person name="Haselkorn R."/>
            <person name="Bergman B."/>
        </authorList>
    </citation>
    <scope>NUCLEOTIDE SEQUENCE [LARGE SCALE GENOMIC DNA]</scope>
    <source>
        <strain evidence="2 3">0708</strain>
    </source>
</reference>
<accession>D7DX06</accession>
<keyword evidence="1" id="KW-1133">Transmembrane helix</keyword>
<keyword evidence="1" id="KW-0812">Transmembrane</keyword>
<proteinExistence type="predicted"/>
<keyword evidence="1" id="KW-0472">Membrane</keyword>
<dbReference type="HOGENOM" id="CLU_2808152_0_0_3"/>
<feature type="transmembrane region" description="Helical" evidence="1">
    <location>
        <begin position="29"/>
        <end position="48"/>
    </location>
</feature>
<dbReference type="KEGG" id="naz:Aazo_2168"/>
<gene>
    <name evidence="2" type="ordered locus">Aazo_2168</name>
</gene>
<organism evidence="2 3">
    <name type="scientific">Nostoc azollae (strain 0708)</name>
    <name type="common">Anabaena azollae (strain 0708)</name>
    <dbReference type="NCBI Taxonomy" id="551115"/>
    <lineage>
        <taxon>Bacteria</taxon>
        <taxon>Bacillati</taxon>
        <taxon>Cyanobacteriota</taxon>
        <taxon>Cyanophyceae</taxon>
        <taxon>Nostocales</taxon>
        <taxon>Nostocaceae</taxon>
        <taxon>Trichormus</taxon>
    </lineage>
</organism>